<reference evidence="1" key="1">
    <citation type="submission" date="2012-04" db="EMBL/GenBank/DDBJ databases">
        <title>The Genome Sequence of Loa loa.</title>
        <authorList>
            <consortium name="The Broad Institute Genome Sequencing Platform"/>
            <consortium name="Broad Institute Genome Sequencing Center for Infectious Disease"/>
            <person name="Nutman T.B."/>
            <person name="Fink D.L."/>
            <person name="Russ C."/>
            <person name="Young S."/>
            <person name="Zeng Q."/>
            <person name="Gargeya S."/>
            <person name="Alvarado L."/>
            <person name="Berlin A."/>
            <person name="Chapman S.B."/>
            <person name="Chen Z."/>
            <person name="Freedman E."/>
            <person name="Gellesch M."/>
            <person name="Goldberg J."/>
            <person name="Griggs A."/>
            <person name="Gujja S."/>
            <person name="Heilman E.R."/>
            <person name="Heiman D."/>
            <person name="Howarth C."/>
            <person name="Mehta T."/>
            <person name="Neiman D."/>
            <person name="Pearson M."/>
            <person name="Roberts A."/>
            <person name="Saif S."/>
            <person name="Shea T."/>
            <person name="Shenoy N."/>
            <person name="Sisk P."/>
            <person name="Stolte C."/>
            <person name="Sykes S."/>
            <person name="White J."/>
            <person name="Yandava C."/>
            <person name="Haas B."/>
            <person name="Henn M.R."/>
            <person name="Nusbaum C."/>
            <person name="Birren B."/>
        </authorList>
    </citation>
    <scope>NUCLEOTIDE SEQUENCE [LARGE SCALE GENOMIC DNA]</scope>
</reference>
<dbReference type="CTD" id="9949691"/>
<sequence length="93" mass="10108">MVSVVQDNTQESKFMNHARKVDGHLATISLDKTVEKIPPCNTIKSNINRSAGMCLLMERLLNEAGLNRVENQSSGILLGWESGGSGSRKLGSH</sequence>
<organism evidence="1">
    <name type="scientific">Loa loa</name>
    <name type="common">Eye worm</name>
    <name type="synonym">Filaria loa</name>
    <dbReference type="NCBI Taxonomy" id="7209"/>
    <lineage>
        <taxon>Eukaryota</taxon>
        <taxon>Metazoa</taxon>
        <taxon>Ecdysozoa</taxon>
        <taxon>Nematoda</taxon>
        <taxon>Chromadorea</taxon>
        <taxon>Rhabditida</taxon>
        <taxon>Spirurina</taxon>
        <taxon>Spiruromorpha</taxon>
        <taxon>Filarioidea</taxon>
        <taxon>Onchocercidae</taxon>
        <taxon>Loa</taxon>
    </lineage>
</organism>
<dbReference type="GeneID" id="9949691"/>
<proteinExistence type="predicted"/>
<gene>
    <name evidence="1" type="ORF">LOAG_12230</name>
</gene>
<dbReference type="AlphaFoldDB" id="A0A1S0TLP8"/>
<dbReference type="InParanoid" id="A0A1S0TLP8"/>
<dbReference type="EMBL" id="JH712075">
    <property type="protein sequence ID" value="EFO16277.2"/>
    <property type="molecule type" value="Genomic_DNA"/>
</dbReference>
<dbReference type="RefSeq" id="XP_020301357.1">
    <property type="nucleotide sequence ID" value="XM_020448505.1"/>
</dbReference>
<dbReference type="KEGG" id="loa:LOAG_12230"/>
<accession>A0A1S0TLP8</accession>
<name>A0A1S0TLP8_LOALO</name>
<protein>
    <submittedName>
        <fullName evidence="1">Uncharacterized protein</fullName>
    </submittedName>
</protein>
<evidence type="ECO:0000313" key="1">
    <source>
        <dbReference type="EMBL" id="EFO16277.2"/>
    </source>
</evidence>